<comment type="subcellular location">
    <subcellularLocation>
        <location evidence="1">Cell outer membrane</location>
    </subcellularLocation>
</comment>
<keyword evidence="5" id="KW-0998">Cell outer membrane</keyword>
<evidence type="ECO:0000256" key="6">
    <source>
        <dbReference type="SAM" id="MobiDB-lite"/>
    </source>
</evidence>
<evidence type="ECO:0000256" key="1">
    <source>
        <dbReference type="ARBA" id="ARBA00004442"/>
    </source>
</evidence>
<dbReference type="InterPro" id="IPR011990">
    <property type="entry name" value="TPR-like_helical_dom_sf"/>
</dbReference>
<dbReference type="AlphaFoldDB" id="K5YZE3"/>
<dbReference type="GO" id="GO:0009279">
    <property type="term" value="C:cell outer membrane"/>
    <property type="evidence" value="ECO:0007669"/>
    <property type="project" value="UniProtKB-SubCell"/>
</dbReference>
<evidence type="ECO:0000256" key="7">
    <source>
        <dbReference type="SAM" id="SignalP"/>
    </source>
</evidence>
<sequence>MKKIIITCAAILAFFSSCSSILDKEDLSSISEEQVWVDETLTTAFLNALYVSIPSWDTTVADASDEATGGGGWIDGTTTPDNMSDTKDSAPTWYWPYKDIRNCNIFIQNAQNTDLCTIDRDLADRLTYEARFIRAYLYFEMVKRYGGVPLITVPQELTDDLFVKRTSTKDCFDFIINELKACAEGLPASFSGDNLGRVTKGAAKAFLGRVLLFRASPQFNPSNNAEHWQTAYNYNKETLDYLISQGHALYSDYGKLFLEEMNQEVIFAIRYENPTRTHTRDAKCRPITFSMNNTGGNHPTQEVIDRFPTVDGKTYTYADWKKDGKNDIFTLWQNRDKRFYATVVYQGVTYFNTVMELNENAQNDYAYGKNMGSRTGYYSKKGIDESISISDCQKSGTDYIDIRLAEVMLNYAEAAVEVGKQGEAFEILKQIRERAGINETSSDPELKGKVYGLNPNMNQSEMREAVREERFIELLFEQKRMWDLRRWMIYDKLMIGQEKRHALVMNKQTDGTYTTYLFDRDNTPMIAKQNMYFLPIKRSELSNNPNLEQTKGWENGTFDPQAGL</sequence>
<dbReference type="HOGENOM" id="CLU_015553_0_3_10"/>
<feature type="domain" description="RagB/SusD" evidence="8">
    <location>
        <begin position="263"/>
        <end position="553"/>
    </location>
</feature>
<evidence type="ECO:0000259" key="8">
    <source>
        <dbReference type="Pfam" id="PF07980"/>
    </source>
</evidence>
<dbReference type="InterPro" id="IPR012944">
    <property type="entry name" value="SusD_RagB_dom"/>
</dbReference>
<keyword evidence="4" id="KW-0472">Membrane</keyword>
<feature type="chain" id="PRO_5003887324" description="RagB/SusD domain-containing protein" evidence="7">
    <location>
        <begin position="20"/>
        <end position="564"/>
    </location>
</feature>
<dbReference type="Gene3D" id="1.25.40.390">
    <property type="match status" value="1"/>
</dbReference>
<accession>K5YZE3</accession>
<feature type="domain" description="SusD-like N-terminal" evidence="9">
    <location>
        <begin position="79"/>
        <end position="212"/>
    </location>
</feature>
<dbReference type="EMBL" id="AGZO01000035">
    <property type="protein sequence ID" value="EKN08589.1"/>
    <property type="molecule type" value="Genomic_DNA"/>
</dbReference>
<dbReference type="OrthoDB" id="1109873at2"/>
<comment type="caution">
    <text evidence="10">The sequence shown here is derived from an EMBL/GenBank/DDBJ whole genome shotgun (WGS) entry which is preliminary data.</text>
</comment>
<feature type="region of interest" description="Disordered" evidence="6">
    <location>
        <begin position="544"/>
        <end position="564"/>
    </location>
</feature>
<name>K5YZE3_9BACT</name>
<evidence type="ECO:0000313" key="11">
    <source>
        <dbReference type="Proteomes" id="UP000006330"/>
    </source>
</evidence>
<evidence type="ECO:0008006" key="12">
    <source>
        <dbReference type="Google" id="ProtNLM"/>
    </source>
</evidence>
<dbReference type="PROSITE" id="PS51257">
    <property type="entry name" value="PROKAR_LIPOPROTEIN"/>
    <property type="match status" value="1"/>
</dbReference>
<dbReference type="Pfam" id="PF07980">
    <property type="entry name" value="SusD_RagB"/>
    <property type="match status" value="1"/>
</dbReference>
<reference evidence="10 11" key="1">
    <citation type="submission" date="2012-02" db="EMBL/GenBank/DDBJ databases">
        <title>The Genome Sequence of Parabacteroides goldsteinii CL02T12C30.</title>
        <authorList>
            <consortium name="The Broad Institute Genome Sequencing Platform"/>
            <person name="Earl A."/>
            <person name="Ward D."/>
            <person name="Feldgarden M."/>
            <person name="Gevers D."/>
            <person name="Zitomersky N.L."/>
            <person name="Coyne M.J."/>
            <person name="Comstock L.E."/>
            <person name="Young S.K."/>
            <person name="Zeng Q."/>
            <person name="Gargeya S."/>
            <person name="Fitzgerald M."/>
            <person name="Haas B."/>
            <person name="Abouelleil A."/>
            <person name="Alvarado L."/>
            <person name="Arachchi H.M."/>
            <person name="Berlin A."/>
            <person name="Chapman S.B."/>
            <person name="Gearin G."/>
            <person name="Goldberg J."/>
            <person name="Griggs A."/>
            <person name="Gujja S."/>
            <person name="Hansen M."/>
            <person name="Heiman D."/>
            <person name="Howarth C."/>
            <person name="Larimer J."/>
            <person name="Lui A."/>
            <person name="MacDonald P.J.P."/>
            <person name="McCowen C."/>
            <person name="Montmayeur A."/>
            <person name="Murphy C."/>
            <person name="Neiman D."/>
            <person name="Pearson M."/>
            <person name="Priest M."/>
            <person name="Roberts A."/>
            <person name="Saif S."/>
            <person name="Shea T."/>
            <person name="Sisk P."/>
            <person name="Stolte C."/>
            <person name="Sykes S."/>
            <person name="Wortman J."/>
            <person name="Nusbaum C."/>
            <person name="Birren B."/>
        </authorList>
    </citation>
    <scope>NUCLEOTIDE SEQUENCE [LARGE SCALE GENOMIC DNA]</scope>
    <source>
        <strain evidence="10 11">CL02T12C30</strain>
    </source>
</reference>
<evidence type="ECO:0000256" key="5">
    <source>
        <dbReference type="ARBA" id="ARBA00023237"/>
    </source>
</evidence>
<organism evidence="10 11">
    <name type="scientific">Parabacteroides goldsteinii CL02T12C30</name>
    <dbReference type="NCBI Taxonomy" id="999418"/>
    <lineage>
        <taxon>Bacteria</taxon>
        <taxon>Pseudomonadati</taxon>
        <taxon>Bacteroidota</taxon>
        <taxon>Bacteroidia</taxon>
        <taxon>Bacteroidales</taxon>
        <taxon>Tannerellaceae</taxon>
        <taxon>Parabacteroides</taxon>
    </lineage>
</organism>
<comment type="similarity">
    <text evidence="2">Belongs to the SusD family.</text>
</comment>
<keyword evidence="3 7" id="KW-0732">Signal</keyword>
<dbReference type="CDD" id="cd08977">
    <property type="entry name" value="SusD"/>
    <property type="match status" value="1"/>
</dbReference>
<dbReference type="SUPFAM" id="SSF48452">
    <property type="entry name" value="TPR-like"/>
    <property type="match status" value="1"/>
</dbReference>
<dbReference type="Proteomes" id="UP000006330">
    <property type="component" value="Unassembled WGS sequence"/>
</dbReference>
<feature type="signal peptide" evidence="7">
    <location>
        <begin position="1"/>
        <end position="19"/>
    </location>
</feature>
<dbReference type="PATRIC" id="fig|999418.3.peg.4758"/>
<dbReference type="InterPro" id="IPR033985">
    <property type="entry name" value="SusD-like_N"/>
</dbReference>
<evidence type="ECO:0000256" key="4">
    <source>
        <dbReference type="ARBA" id="ARBA00023136"/>
    </source>
</evidence>
<protein>
    <recommendedName>
        <fullName evidence="12">RagB/SusD domain-containing protein</fullName>
    </recommendedName>
</protein>
<evidence type="ECO:0000256" key="3">
    <source>
        <dbReference type="ARBA" id="ARBA00022729"/>
    </source>
</evidence>
<proteinExistence type="inferred from homology"/>
<dbReference type="Pfam" id="PF14322">
    <property type="entry name" value="SusD-like_3"/>
    <property type="match status" value="1"/>
</dbReference>
<gene>
    <name evidence="10" type="ORF">HMPREF1076_04693</name>
</gene>
<evidence type="ECO:0000259" key="9">
    <source>
        <dbReference type="Pfam" id="PF14322"/>
    </source>
</evidence>
<evidence type="ECO:0000313" key="10">
    <source>
        <dbReference type="EMBL" id="EKN08589.1"/>
    </source>
</evidence>
<evidence type="ECO:0000256" key="2">
    <source>
        <dbReference type="ARBA" id="ARBA00006275"/>
    </source>
</evidence>
<dbReference type="RefSeq" id="WP_007658410.1">
    <property type="nucleotide sequence ID" value="NZ_JH976476.1"/>
</dbReference>